<dbReference type="EnsemblMetazoa" id="HelroT163804">
    <property type="protein sequence ID" value="HelroP163804"/>
    <property type="gene ID" value="HelroG163804"/>
</dbReference>
<proteinExistence type="predicted"/>
<dbReference type="PANTHER" id="PTHR33776:SF3">
    <property type="entry name" value="PHD-TYPE DOMAIN-CONTAINING PROTEIN"/>
    <property type="match status" value="1"/>
</dbReference>
<gene>
    <name evidence="2" type="primary">20200226</name>
    <name evidence="1" type="ORF">HELRODRAFT_163804</name>
</gene>
<dbReference type="AlphaFoldDB" id="T1EUH6"/>
<evidence type="ECO:0000313" key="1">
    <source>
        <dbReference type="EMBL" id="ESN96708.1"/>
    </source>
</evidence>
<reference evidence="2" key="3">
    <citation type="submission" date="2015-06" db="UniProtKB">
        <authorList>
            <consortium name="EnsemblMetazoa"/>
        </authorList>
    </citation>
    <scope>IDENTIFICATION</scope>
</reference>
<reference evidence="3" key="1">
    <citation type="submission" date="2012-12" db="EMBL/GenBank/DDBJ databases">
        <authorList>
            <person name="Hellsten U."/>
            <person name="Grimwood J."/>
            <person name="Chapman J.A."/>
            <person name="Shapiro H."/>
            <person name="Aerts A."/>
            <person name="Otillar R.P."/>
            <person name="Terry A.Y."/>
            <person name="Boore J.L."/>
            <person name="Simakov O."/>
            <person name="Marletaz F."/>
            <person name="Cho S.-J."/>
            <person name="Edsinger-Gonzales E."/>
            <person name="Havlak P."/>
            <person name="Kuo D.-H."/>
            <person name="Larsson T."/>
            <person name="Lv J."/>
            <person name="Arendt D."/>
            <person name="Savage R."/>
            <person name="Osoegawa K."/>
            <person name="de Jong P."/>
            <person name="Lindberg D.R."/>
            <person name="Seaver E.C."/>
            <person name="Weisblat D.A."/>
            <person name="Putnam N.H."/>
            <person name="Grigoriev I.V."/>
            <person name="Rokhsar D.S."/>
        </authorList>
    </citation>
    <scope>NUCLEOTIDE SEQUENCE</scope>
</reference>
<dbReference type="HOGENOM" id="CLU_1391609_0_0_1"/>
<reference evidence="1 3" key="2">
    <citation type="journal article" date="2013" name="Nature">
        <title>Insights into bilaterian evolution from three spiralian genomes.</title>
        <authorList>
            <person name="Simakov O."/>
            <person name="Marletaz F."/>
            <person name="Cho S.J."/>
            <person name="Edsinger-Gonzales E."/>
            <person name="Havlak P."/>
            <person name="Hellsten U."/>
            <person name="Kuo D.H."/>
            <person name="Larsson T."/>
            <person name="Lv J."/>
            <person name="Arendt D."/>
            <person name="Savage R."/>
            <person name="Osoegawa K."/>
            <person name="de Jong P."/>
            <person name="Grimwood J."/>
            <person name="Chapman J.A."/>
            <person name="Shapiro H."/>
            <person name="Aerts A."/>
            <person name="Otillar R.P."/>
            <person name="Terry A.Y."/>
            <person name="Boore J.L."/>
            <person name="Grigoriev I.V."/>
            <person name="Lindberg D.R."/>
            <person name="Seaver E.C."/>
            <person name="Weisblat D.A."/>
            <person name="Putnam N.H."/>
            <person name="Rokhsar D.S."/>
        </authorList>
    </citation>
    <scope>NUCLEOTIDE SEQUENCE</scope>
</reference>
<accession>T1EUH6</accession>
<dbReference type="RefSeq" id="XP_009025827.1">
    <property type="nucleotide sequence ID" value="XM_009027579.1"/>
</dbReference>
<protein>
    <recommendedName>
        <fullName evidence="4">Endonuclease/exonuclease/phosphatase domain-containing protein</fullName>
    </recommendedName>
</protein>
<sequence length="196" mass="21934">MENSTFSCKERVKLMNGRQGPGYELCSLIKCGSHGFHSGDDDNSNSNENFNLGLLNVRSIARNVDGIYGLICDGLDVLVLTETWHGLPGNNSVSAAMPPGYCYVDFVRQHDPGHGGLVIYFRKEFGCRKINLPSFVTTTTQKSFPTCQQAHTREMKCDLMHLPLIEFSDTQIITLTTFGFSWQAEESMDCLFREGF</sequence>
<dbReference type="CTD" id="20200226"/>
<evidence type="ECO:0008006" key="4">
    <source>
        <dbReference type="Google" id="ProtNLM"/>
    </source>
</evidence>
<dbReference type="Proteomes" id="UP000015101">
    <property type="component" value="Unassembled WGS sequence"/>
</dbReference>
<dbReference type="EMBL" id="KB097495">
    <property type="protein sequence ID" value="ESN96708.1"/>
    <property type="molecule type" value="Genomic_DNA"/>
</dbReference>
<dbReference type="PANTHER" id="PTHR33776">
    <property type="entry name" value="ENDO/EXONUCLEASE/PHOSPHATASE DOMAIN-CONTAINING PROTEIN"/>
    <property type="match status" value="1"/>
</dbReference>
<keyword evidence="3" id="KW-1185">Reference proteome</keyword>
<evidence type="ECO:0000313" key="3">
    <source>
        <dbReference type="Proteomes" id="UP000015101"/>
    </source>
</evidence>
<evidence type="ECO:0000313" key="2">
    <source>
        <dbReference type="EnsemblMetazoa" id="HelroP163804"/>
    </source>
</evidence>
<dbReference type="InParanoid" id="T1EUH6"/>
<dbReference type="GeneID" id="20200226"/>
<dbReference type="OrthoDB" id="10072198at2759"/>
<dbReference type="EMBL" id="AMQM01001463">
    <property type="status" value="NOT_ANNOTATED_CDS"/>
    <property type="molecule type" value="Genomic_DNA"/>
</dbReference>
<dbReference type="KEGG" id="hro:HELRODRAFT_163804"/>
<dbReference type="EMBL" id="AMQM01001462">
    <property type="status" value="NOT_ANNOTATED_CDS"/>
    <property type="molecule type" value="Genomic_DNA"/>
</dbReference>
<organism evidence="2 3">
    <name type="scientific">Helobdella robusta</name>
    <name type="common">Californian leech</name>
    <dbReference type="NCBI Taxonomy" id="6412"/>
    <lineage>
        <taxon>Eukaryota</taxon>
        <taxon>Metazoa</taxon>
        <taxon>Spiralia</taxon>
        <taxon>Lophotrochozoa</taxon>
        <taxon>Annelida</taxon>
        <taxon>Clitellata</taxon>
        <taxon>Hirudinea</taxon>
        <taxon>Rhynchobdellida</taxon>
        <taxon>Glossiphoniidae</taxon>
        <taxon>Helobdella</taxon>
    </lineage>
</organism>
<name>T1EUH6_HELRO</name>